<reference evidence="18" key="1">
    <citation type="submission" date="2024-04" db="EMBL/GenBank/DDBJ databases">
        <authorList>
            <person name="Shaw F."/>
            <person name="Minotto A."/>
        </authorList>
    </citation>
    <scope>NUCLEOTIDE SEQUENCE [LARGE SCALE GENOMIC DNA]</scope>
</reference>
<feature type="transmembrane region" description="Helical" evidence="16">
    <location>
        <begin position="114"/>
        <end position="137"/>
    </location>
</feature>
<accession>A0ABP1E619</accession>
<evidence type="ECO:0000256" key="11">
    <source>
        <dbReference type="ARBA" id="ARBA00023136"/>
    </source>
</evidence>
<evidence type="ECO:0000256" key="4">
    <source>
        <dbReference type="ARBA" id="ARBA00022448"/>
    </source>
</evidence>
<evidence type="ECO:0000256" key="16">
    <source>
        <dbReference type="RuleBase" id="RU368008"/>
    </source>
</evidence>
<dbReference type="PANTHER" id="PTHR45635:SF14">
    <property type="entry name" value="ADP_ATP TRANSLOCASE"/>
    <property type="match status" value="1"/>
</dbReference>
<evidence type="ECO:0000256" key="10">
    <source>
        <dbReference type="ARBA" id="ARBA00023128"/>
    </source>
</evidence>
<sequence>MSVYKKSDNPTTAFFVDFMTGGTAAAISKTAAAPIERVKLLIQNQGAMIAAGRLGHPYTGIGHCFKKTYNTEGFLSFWRGNGANVIRYFPTQALNFAFKDTYKQKLNFKKSEGFGLWVLGNIASGAAAGVTSSVFVYSLDYARTRLAADTKSIGKGGGRQFTGLIDVYRQTLRTDGVLGLYRGFMPSIAGIIVYRGFYFGGYDTIKGTLLVGPLQGSFLASMAVGWVCTSAAATAAYPLDTIRRRMMMTSGTSKHYKSSWHCGKELVAKEGFKALFAGAGANILRGLAGAGALALYDKFQEIAFGKVYAAGSG</sequence>
<evidence type="ECO:0000256" key="14">
    <source>
        <dbReference type="PROSITE-ProRule" id="PRU00282"/>
    </source>
</evidence>
<dbReference type="SUPFAM" id="SSF103506">
    <property type="entry name" value="Mitochondrial carrier"/>
    <property type="match status" value="1"/>
</dbReference>
<keyword evidence="4 15" id="KW-0813">Transport</keyword>
<dbReference type="InterPro" id="IPR023395">
    <property type="entry name" value="MCP_dom_sf"/>
</dbReference>
<feature type="transmembrane region" description="Helical" evidence="16">
    <location>
        <begin position="218"/>
        <end position="239"/>
    </location>
</feature>
<comment type="subcellular location">
    <subcellularLocation>
        <location evidence="16">Membrane</location>
        <topology evidence="16">Multi-pass membrane protein</topology>
    </subcellularLocation>
    <subcellularLocation>
        <location evidence="1">Mitochondrion inner membrane</location>
        <topology evidence="1">Multi-pass membrane protein</topology>
    </subcellularLocation>
</comment>
<name>A0ABP1E619_9APHY</name>
<keyword evidence="8" id="KW-0999">Mitochondrion inner membrane</keyword>
<comment type="function">
    <text evidence="13">ADP:ATP antiporter that mediates import of ADP into the mitochondrial matrix for ATP synthesis, and export of ATP out to fuel the cell. Cycles between the cytoplasmic-open state (c-state) and the matrix-open state (m-state): operates by the alternating access mechanism with a single substrate-binding site intermittently exposed to either the cytosolic (c-state) or matrix (m-state) side of the inner mitochondrial membrane.</text>
</comment>
<evidence type="ECO:0000313" key="17">
    <source>
        <dbReference type="EMBL" id="CAL1714687.1"/>
    </source>
</evidence>
<keyword evidence="10" id="KW-0496">Mitochondrion</keyword>
<dbReference type="EMBL" id="OZ037951">
    <property type="protein sequence ID" value="CAL1714687.1"/>
    <property type="molecule type" value="Genomic_DNA"/>
</dbReference>
<protein>
    <recommendedName>
        <fullName evidence="16">ADP/ATP translocase</fullName>
    </recommendedName>
    <alternativeName>
        <fullName evidence="16">ADP,ATP carrier protein</fullName>
    </alternativeName>
</protein>
<dbReference type="Proteomes" id="UP001497453">
    <property type="component" value="Chromosome 8"/>
</dbReference>
<evidence type="ECO:0000256" key="2">
    <source>
        <dbReference type="ARBA" id="ARBA00006375"/>
    </source>
</evidence>
<evidence type="ECO:0000256" key="8">
    <source>
        <dbReference type="ARBA" id="ARBA00022792"/>
    </source>
</evidence>
<evidence type="ECO:0000256" key="12">
    <source>
        <dbReference type="ARBA" id="ARBA00024143"/>
    </source>
</evidence>
<keyword evidence="11 14" id="KW-0472">Membrane</keyword>
<evidence type="ECO:0000256" key="15">
    <source>
        <dbReference type="RuleBase" id="RU000488"/>
    </source>
</evidence>
<evidence type="ECO:0000256" key="9">
    <source>
        <dbReference type="ARBA" id="ARBA00022989"/>
    </source>
</evidence>
<evidence type="ECO:0000256" key="7">
    <source>
        <dbReference type="ARBA" id="ARBA00022737"/>
    </source>
</evidence>
<keyword evidence="7" id="KW-0677">Repeat</keyword>
<gene>
    <name evidence="17" type="ORF">GFSPODELE1_LOCUS9881</name>
</gene>
<dbReference type="PROSITE" id="PS50920">
    <property type="entry name" value="SOLCAR"/>
    <property type="match status" value="3"/>
</dbReference>
<comment type="function">
    <text evidence="16">Catalyzes the exchange of ADP and ATP across the membrane.</text>
</comment>
<keyword evidence="6 14" id="KW-0812">Transmembrane</keyword>
<evidence type="ECO:0000256" key="6">
    <source>
        <dbReference type="ARBA" id="ARBA00022692"/>
    </source>
</evidence>
<dbReference type="Gene3D" id="1.50.40.10">
    <property type="entry name" value="Mitochondrial carrier domain"/>
    <property type="match status" value="1"/>
</dbReference>
<dbReference type="InterPro" id="IPR018108">
    <property type="entry name" value="MCP_transmembrane"/>
</dbReference>
<keyword evidence="9 16" id="KW-1133">Transmembrane helix</keyword>
<dbReference type="PANTHER" id="PTHR45635">
    <property type="entry name" value="ADP,ATP CARRIER PROTEIN 1-RELATED-RELATED"/>
    <property type="match status" value="1"/>
</dbReference>
<comment type="caution">
    <text evidence="16">Lacks conserved residue(s) required for the propagation of feature annotation.</text>
</comment>
<comment type="similarity">
    <text evidence="2 15">Belongs to the mitochondrial carrier (TC 2.A.29) family.</text>
</comment>
<comment type="catalytic activity">
    <reaction evidence="12">
        <text>ADP(in) + ATP(out) = ADP(out) + ATP(in)</text>
        <dbReference type="Rhea" id="RHEA:34999"/>
        <dbReference type="ChEBI" id="CHEBI:30616"/>
        <dbReference type="ChEBI" id="CHEBI:456216"/>
    </reaction>
    <physiologicalReaction direction="left-to-right" evidence="12">
        <dbReference type="Rhea" id="RHEA:35000"/>
    </physiologicalReaction>
</comment>
<feature type="repeat" description="Solcar" evidence="14">
    <location>
        <begin position="216"/>
        <end position="302"/>
    </location>
</feature>
<feature type="transmembrane region" description="Helical" evidence="16">
    <location>
        <begin position="179"/>
        <end position="198"/>
    </location>
</feature>
<evidence type="ECO:0000256" key="13">
    <source>
        <dbReference type="ARBA" id="ARBA00045250"/>
    </source>
</evidence>
<evidence type="ECO:0000313" key="18">
    <source>
        <dbReference type="Proteomes" id="UP001497453"/>
    </source>
</evidence>
<dbReference type="Pfam" id="PF00153">
    <property type="entry name" value="Mito_carr"/>
    <property type="match status" value="3"/>
</dbReference>
<feature type="repeat" description="Solcar" evidence="14">
    <location>
        <begin position="12"/>
        <end position="105"/>
    </location>
</feature>
<dbReference type="InterPro" id="IPR002113">
    <property type="entry name" value="ADT_euk_type"/>
</dbReference>
<feature type="repeat" description="Solcar" evidence="14">
    <location>
        <begin position="116"/>
        <end position="208"/>
    </location>
</feature>
<keyword evidence="5" id="KW-0050">Antiport</keyword>
<dbReference type="InterPro" id="IPR002067">
    <property type="entry name" value="MCP"/>
</dbReference>
<evidence type="ECO:0000256" key="5">
    <source>
        <dbReference type="ARBA" id="ARBA00022449"/>
    </source>
</evidence>
<dbReference type="PRINTS" id="PR00927">
    <property type="entry name" value="ADPTRNSLCASE"/>
</dbReference>
<evidence type="ECO:0000256" key="1">
    <source>
        <dbReference type="ARBA" id="ARBA00004448"/>
    </source>
</evidence>
<dbReference type="PRINTS" id="PR00926">
    <property type="entry name" value="MITOCARRIER"/>
</dbReference>
<keyword evidence="18" id="KW-1185">Reference proteome</keyword>
<organism evidence="17 18">
    <name type="scientific">Somion occarium</name>
    <dbReference type="NCBI Taxonomy" id="3059160"/>
    <lineage>
        <taxon>Eukaryota</taxon>
        <taxon>Fungi</taxon>
        <taxon>Dikarya</taxon>
        <taxon>Basidiomycota</taxon>
        <taxon>Agaricomycotina</taxon>
        <taxon>Agaricomycetes</taxon>
        <taxon>Polyporales</taxon>
        <taxon>Cerrenaceae</taxon>
        <taxon>Somion</taxon>
    </lineage>
</organism>
<proteinExistence type="inferred from homology"/>
<evidence type="ECO:0000256" key="3">
    <source>
        <dbReference type="ARBA" id="ARBA00011245"/>
    </source>
</evidence>
<comment type="subunit">
    <text evidence="3 16">Monomer.</text>
</comment>